<reference evidence="2 3" key="1">
    <citation type="submission" date="2019-11" db="EMBL/GenBank/DDBJ databases">
        <title>Paenibacillus monticola sp. nov., a novel PGPR strain isolated from mountain sample in China.</title>
        <authorList>
            <person name="Zhao Q."/>
            <person name="Li H.-P."/>
            <person name="Zhang J.-L."/>
        </authorList>
    </citation>
    <scope>NUCLEOTIDE SEQUENCE [LARGE SCALE GENOMIC DNA]</scope>
    <source>
        <strain evidence="2 3">LC-T2</strain>
    </source>
</reference>
<protein>
    <recommendedName>
        <fullName evidence="4">CPBP family intramembrane metalloprotease</fullName>
    </recommendedName>
</protein>
<keyword evidence="1" id="KW-0472">Membrane</keyword>
<proteinExistence type="predicted"/>
<keyword evidence="1" id="KW-1133">Transmembrane helix</keyword>
<feature type="transmembrane region" description="Helical" evidence="1">
    <location>
        <begin position="89"/>
        <end position="110"/>
    </location>
</feature>
<sequence length="113" mass="12811">MLRAGYLLVALSIITAALSYILLGGNYAFLVMVCFPLLFLIGYRFLKGHPPSELIPMLTIHIFFNLYNILYIILLKISVIDLYAVNWRISVQLVLPCLIGFCIRALVIGYSRN</sequence>
<accession>A0A7X2H6C3</accession>
<keyword evidence="3" id="KW-1185">Reference proteome</keyword>
<feature type="transmembrane region" description="Helical" evidence="1">
    <location>
        <begin position="58"/>
        <end position="77"/>
    </location>
</feature>
<keyword evidence="1" id="KW-0812">Transmembrane</keyword>
<dbReference type="Proteomes" id="UP000463051">
    <property type="component" value="Unassembled WGS sequence"/>
</dbReference>
<name>A0A7X2H6C3_9BACL</name>
<organism evidence="2 3">
    <name type="scientific">Paenibacillus monticola</name>
    <dbReference type="NCBI Taxonomy" id="2666075"/>
    <lineage>
        <taxon>Bacteria</taxon>
        <taxon>Bacillati</taxon>
        <taxon>Bacillota</taxon>
        <taxon>Bacilli</taxon>
        <taxon>Bacillales</taxon>
        <taxon>Paenibacillaceae</taxon>
        <taxon>Paenibacillus</taxon>
    </lineage>
</organism>
<dbReference type="AlphaFoldDB" id="A0A7X2H6C3"/>
<dbReference type="EMBL" id="WJXB01000004">
    <property type="protein sequence ID" value="MRN54332.1"/>
    <property type="molecule type" value="Genomic_DNA"/>
</dbReference>
<comment type="caution">
    <text evidence="2">The sequence shown here is derived from an EMBL/GenBank/DDBJ whole genome shotgun (WGS) entry which is preliminary data.</text>
</comment>
<feature type="transmembrane region" description="Helical" evidence="1">
    <location>
        <begin position="29"/>
        <end position="46"/>
    </location>
</feature>
<evidence type="ECO:0008006" key="4">
    <source>
        <dbReference type="Google" id="ProtNLM"/>
    </source>
</evidence>
<evidence type="ECO:0000313" key="2">
    <source>
        <dbReference type="EMBL" id="MRN54332.1"/>
    </source>
</evidence>
<gene>
    <name evidence="2" type="ORF">GJB61_15195</name>
</gene>
<evidence type="ECO:0000313" key="3">
    <source>
        <dbReference type="Proteomes" id="UP000463051"/>
    </source>
</evidence>
<dbReference type="RefSeq" id="WP_154119318.1">
    <property type="nucleotide sequence ID" value="NZ_WJXB01000004.1"/>
</dbReference>
<evidence type="ECO:0000256" key="1">
    <source>
        <dbReference type="SAM" id="Phobius"/>
    </source>
</evidence>